<evidence type="ECO:0000256" key="1">
    <source>
        <dbReference type="SAM" id="MobiDB-lite"/>
    </source>
</evidence>
<organism evidence="4">
    <name type="scientific">Anisakis simplex</name>
    <name type="common">Herring worm</name>
    <dbReference type="NCBI Taxonomy" id="6269"/>
    <lineage>
        <taxon>Eukaryota</taxon>
        <taxon>Metazoa</taxon>
        <taxon>Ecdysozoa</taxon>
        <taxon>Nematoda</taxon>
        <taxon>Chromadorea</taxon>
        <taxon>Rhabditida</taxon>
        <taxon>Spirurina</taxon>
        <taxon>Ascaridomorpha</taxon>
        <taxon>Ascaridoidea</taxon>
        <taxon>Anisakidae</taxon>
        <taxon>Anisakis</taxon>
        <taxon>Anisakis simplex complex</taxon>
    </lineage>
</organism>
<gene>
    <name evidence="2" type="ORF">ASIM_LOCUS20006</name>
</gene>
<evidence type="ECO:0000313" key="2">
    <source>
        <dbReference type="EMBL" id="VDK73635.1"/>
    </source>
</evidence>
<reference evidence="2 3" key="2">
    <citation type="submission" date="2018-11" db="EMBL/GenBank/DDBJ databases">
        <authorList>
            <consortium name="Pathogen Informatics"/>
        </authorList>
    </citation>
    <scope>NUCLEOTIDE SEQUENCE [LARGE SCALE GENOMIC DNA]</scope>
</reference>
<reference evidence="4" key="1">
    <citation type="submission" date="2017-02" db="UniProtKB">
        <authorList>
            <consortium name="WormBaseParasite"/>
        </authorList>
    </citation>
    <scope>IDENTIFICATION</scope>
</reference>
<accession>A0A0M3KI09</accession>
<feature type="compositionally biased region" description="Polar residues" evidence="1">
    <location>
        <begin position="70"/>
        <end position="102"/>
    </location>
</feature>
<evidence type="ECO:0000313" key="4">
    <source>
        <dbReference type="WBParaSite" id="ASIM_0002062401-mRNA-1"/>
    </source>
</evidence>
<dbReference type="Proteomes" id="UP000267096">
    <property type="component" value="Unassembled WGS sequence"/>
</dbReference>
<name>A0A0M3KI09_ANISI</name>
<sequence>MCEEEPSPSTSSVPRNASIPIDQASSLDQPSSNHQSTVQSQEPSAQTQQQATESQKMHEEEHSRPLVGGETSSNHTLTSPGNQQTHTVINEGTANNQMSSVKNRNDLEAVQEITAVDLKPLVTVV</sequence>
<feature type="region of interest" description="Disordered" evidence="1">
    <location>
        <begin position="1"/>
        <end position="103"/>
    </location>
</feature>
<feature type="compositionally biased region" description="Low complexity" evidence="1">
    <location>
        <begin position="39"/>
        <end position="54"/>
    </location>
</feature>
<protein>
    <submittedName>
        <fullName evidence="2 4">Uncharacterized protein</fullName>
    </submittedName>
</protein>
<feature type="compositionally biased region" description="Basic and acidic residues" evidence="1">
    <location>
        <begin position="55"/>
        <end position="64"/>
    </location>
</feature>
<keyword evidence="3" id="KW-1185">Reference proteome</keyword>
<proteinExistence type="predicted"/>
<dbReference type="WBParaSite" id="ASIM_0002062401-mRNA-1">
    <property type="protein sequence ID" value="ASIM_0002062401-mRNA-1"/>
    <property type="gene ID" value="ASIM_0002062401"/>
</dbReference>
<dbReference type="AlphaFoldDB" id="A0A0M3KI09"/>
<dbReference type="EMBL" id="UYRR01038461">
    <property type="protein sequence ID" value="VDK73635.1"/>
    <property type="molecule type" value="Genomic_DNA"/>
</dbReference>
<evidence type="ECO:0000313" key="3">
    <source>
        <dbReference type="Proteomes" id="UP000267096"/>
    </source>
</evidence>
<feature type="compositionally biased region" description="Polar residues" evidence="1">
    <location>
        <begin position="23"/>
        <end position="38"/>
    </location>
</feature>